<keyword evidence="1" id="KW-0812">Transmembrane</keyword>
<sequence>MNIIIHIAIKSTEILKSITSYNVFCINFKTFILVLISRIISRRVRGIIHSIHA</sequence>
<proteinExistence type="predicted"/>
<gene>
    <name evidence="2" type="ORF">OHAE_32</name>
</gene>
<keyword evidence="1" id="KW-1133">Transmembrane helix</keyword>
<accession>A0A2P9HJ96</accession>
<protein>
    <submittedName>
        <fullName evidence="2">Uncharacterized protein</fullName>
    </submittedName>
</protein>
<evidence type="ECO:0000313" key="2">
    <source>
        <dbReference type="EMBL" id="SPL64165.1"/>
    </source>
</evidence>
<organism evidence="2 3">
    <name type="scientific">Ochrobactrum soli</name>
    <dbReference type="NCBI Taxonomy" id="2448455"/>
    <lineage>
        <taxon>Bacteria</taxon>
        <taxon>Pseudomonadati</taxon>
        <taxon>Pseudomonadota</taxon>
        <taxon>Alphaproteobacteria</taxon>
        <taxon>Hyphomicrobiales</taxon>
        <taxon>Brucellaceae</taxon>
        <taxon>Brucella/Ochrobactrum group</taxon>
        <taxon>Ochrobactrum</taxon>
    </lineage>
</organism>
<dbReference type="AlphaFoldDB" id="A0A2P9HJ96"/>
<feature type="transmembrane region" description="Helical" evidence="1">
    <location>
        <begin position="20"/>
        <end position="40"/>
    </location>
</feature>
<evidence type="ECO:0000256" key="1">
    <source>
        <dbReference type="SAM" id="Phobius"/>
    </source>
</evidence>
<dbReference type="EMBL" id="OOFM01000005">
    <property type="protein sequence ID" value="SPL64165.1"/>
    <property type="molecule type" value="Genomic_DNA"/>
</dbReference>
<dbReference type="Proteomes" id="UP000246073">
    <property type="component" value="Unassembled WGS sequence"/>
</dbReference>
<keyword evidence="1" id="KW-0472">Membrane</keyword>
<name>A0A2P9HJ96_9HYPH</name>
<reference evidence="3" key="1">
    <citation type="submission" date="2017-12" db="EMBL/GenBank/DDBJ databases">
        <authorList>
            <person name="Diaz M."/>
        </authorList>
    </citation>
    <scope>NUCLEOTIDE SEQUENCE [LARGE SCALE GENOMIC DNA]</scope>
    <source>
        <strain evidence="3">FI11154</strain>
    </source>
</reference>
<evidence type="ECO:0000313" key="3">
    <source>
        <dbReference type="Proteomes" id="UP000246073"/>
    </source>
</evidence>